<dbReference type="PANTHER" id="PTHR13693:SF102">
    <property type="entry name" value="2-AMINO-3-KETOBUTYRATE COENZYME A LIGASE, MITOCHONDRIAL"/>
    <property type="match status" value="1"/>
</dbReference>
<sequence length="394" mass="44203">MNPQFKKIIENELESIKEKGLFKEERILGSKQGRKIKVGAKSYLNFCSNNYLGLAGDKKLIQAGKRALEKWGFGLSSVRFICGTQEIHKELERKVARFMGYQDAILYGSCYDANLALFQAIATDQDAIISDQLNHASLIDGVRLTKAERFIYNHADMRDLEEKLKAAQKKRLRLIVTDGVFSMEGDIAPMKEICDLAEKYDALVVMDDSHATGFMGKTGRGTHEFSGVGQRVDFITSTFGKALGGASGGFIVSTKENIEFLRQRSRNYIFSNSLPPVIAGVNSFVIGQIIKNSAPRKQLWENTRYFRKKMQEAGFQISPQEHPIVPIMLGDAKIAKNMAAELFKEEIYVVAFAYPVVPEGKARIRVQISAEHTRKDLDKAVKAFVKTKKELISN</sequence>
<dbReference type="STRING" id="1802207.A3D44_03380"/>
<proteinExistence type="inferred from homology"/>
<dbReference type="SUPFAM" id="SSF53383">
    <property type="entry name" value="PLP-dependent transferases"/>
    <property type="match status" value="1"/>
</dbReference>
<evidence type="ECO:0000256" key="1">
    <source>
        <dbReference type="ARBA" id="ARBA00004746"/>
    </source>
</evidence>
<comment type="similarity">
    <text evidence="2">Belongs to the class-II pyridoxal-phosphate-dependent aminotransferase family. BioF subfamily.</text>
</comment>
<organism evidence="8 9">
    <name type="scientific">Candidatus Staskawiczbacteria bacterium RIFCSPHIGHO2_02_FULL_42_22</name>
    <dbReference type="NCBI Taxonomy" id="1802207"/>
    <lineage>
        <taxon>Bacteria</taxon>
        <taxon>Candidatus Staskawicziibacteriota</taxon>
    </lineage>
</organism>
<evidence type="ECO:0000256" key="6">
    <source>
        <dbReference type="HAMAP-Rule" id="MF_00985"/>
    </source>
</evidence>
<feature type="binding site" description="in other chain" evidence="6">
    <location>
        <begin position="238"/>
        <end position="241"/>
    </location>
    <ligand>
        <name>pyridoxal 5'-phosphate</name>
        <dbReference type="ChEBI" id="CHEBI:597326"/>
        <note>ligand shared between dimeric partners</note>
    </ligand>
</feature>
<reference evidence="8 9" key="1">
    <citation type="journal article" date="2016" name="Nat. Commun.">
        <title>Thousands of microbial genomes shed light on interconnected biogeochemical processes in an aquifer system.</title>
        <authorList>
            <person name="Anantharaman K."/>
            <person name="Brown C.T."/>
            <person name="Hug L.A."/>
            <person name="Sharon I."/>
            <person name="Castelle C.J."/>
            <person name="Probst A.J."/>
            <person name="Thomas B.C."/>
            <person name="Singh A."/>
            <person name="Wilkins M.J."/>
            <person name="Karaoz U."/>
            <person name="Brodie E.L."/>
            <person name="Williams K.H."/>
            <person name="Hubbard S.S."/>
            <person name="Banfield J.F."/>
        </authorList>
    </citation>
    <scope>NUCLEOTIDE SEQUENCE [LARGE SCALE GENOMIC DNA]</scope>
</reference>
<keyword evidence="4 6" id="KW-0663">Pyridoxal phosphate</keyword>
<dbReference type="AlphaFoldDB" id="A0A1G2I529"/>
<evidence type="ECO:0000256" key="5">
    <source>
        <dbReference type="ARBA" id="ARBA00023315"/>
    </source>
</evidence>
<keyword evidence="3 6" id="KW-0808">Transferase</keyword>
<evidence type="ECO:0000313" key="8">
    <source>
        <dbReference type="EMBL" id="OGZ69591.1"/>
    </source>
</evidence>
<comment type="subunit">
    <text evidence="6">Homodimer.</text>
</comment>
<dbReference type="Gene3D" id="3.40.640.10">
    <property type="entry name" value="Type I PLP-dependent aspartate aminotransferase-like (Major domain)"/>
    <property type="match status" value="1"/>
</dbReference>
<feature type="binding site" evidence="6">
    <location>
        <begin position="271"/>
        <end position="272"/>
    </location>
    <ligand>
        <name>pyridoxal 5'-phosphate</name>
        <dbReference type="ChEBI" id="CHEBI:597326"/>
        <note>ligand shared between dimeric partners</note>
    </ligand>
</feature>
<dbReference type="NCBIfam" id="NF005394">
    <property type="entry name" value="PRK06939.1"/>
    <property type="match status" value="1"/>
</dbReference>
<evidence type="ECO:0000256" key="3">
    <source>
        <dbReference type="ARBA" id="ARBA00022679"/>
    </source>
</evidence>
<keyword evidence="5 6" id="KW-0012">Acyltransferase</keyword>
<feature type="binding site" description="in other chain" evidence="6">
    <location>
        <position position="182"/>
    </location>
    <ligand>
        <name>pyridoxal 5'-phosphate</name>
        <dbReference type="ChEBI" id="CHEBI:597326"/>
        <note>ligand shared between dimeric partners</note>
    </ligand>
</feature>
<dbReference type="EC" id="2.3.1.29" evidence="6"/>
<dbReference type="CDD" id="cd06454">
    <property type="entry name" value="KBL_like"/>
    <property type="match status" value="1"/>
</dbReference>
<comment type="pathway">
    <text evidence="1">Cofactor biosynthesis; biotin biosynthesis.</text>
</comment>
<dbReference type="PANTHER" id="PTHR13693">
    <property type="entry name" value="CLASS II AMINOTRANSFERASE/8-AMINO-7-OXONONANOATE SYNTHASE"/>
    <property type="match status" value="1"/>
</dbReference>
<dbReference type="UniPathway" id="UPA00046">
    <property type="reaction ID" value="UER00506"/>
</dbReference>
<dbReference type="InterPro" id="IPR015422">
    <property type="entry name" value="PyrdxlP-dep_Trfase_small"/>
</dbReference>
<comment type="pathway">
    <text evidence="6">Amino-acid degradation; L-threonine degradation via oxydo-reductase pathway; glycine from L-threonine: step 2/2.</text>
</comment>
<evidence type="ECO:0000259" key="7">
    <source>
        <dbReference type="Pfam" id="PF00155"/>
    </source>
</evidence>
<comment type="catalytic activity">
    <reaction evidence="6">
        <text>glycine + acetyl-CoA = (2S)-2-amino-3-oxobutanoate + CoA</text>
        <dbReference type="Rhea" id="RHEA:20736"/>
        <dbReference type="ChEBI" id="CHEBI:57287"/>
        <dbReference type="ChEBI" id="CHEBI:57288"/>
        <dbReference type="ChEBI" id="CHEBI:57305"/>
        <dbReference type="ChEBI" id="CHEBI:78948"/>
        <dbReference type="EC" id="2.3.1.29"/>
    </reaction>
</comment>
<dbReference type="FunFam" id="3.90.1150.10:FF:000004">
    <property type="entry name" value="2-amino-3-ketobutyrate coenzyme A ligase"/>
    <property type="match status" value="1"/>
</dbReference>
<accession>A0A1G2I529</accession>
<dbReference type="GO" id="GO:0019518">
    <property type="term" value="P:L-threonine catabolic process to glycine"/>
    <property type="evidence" value="ECO:0007669"/>
    <property type="project" value="UniProtKB-UniRule"/>
</dbReference>
<feature type="binding site" evidence="6">
    <location>
        <position position="135"/>
    </location>
    <ligand>
        <name>substrate</name>
    </ligand>
</feature>
<dbReference type="GO" id="GO:0030170">
    <property type="term" value="F:pyridoxal phosphate binding"/>
    <property type="evidence" value="ECO:0007669"/>
    <property type="project" value="UniProtKB-UniRule"/>
</dbReference>
<dbReference type="InterPro" id="IPR001917">
    <property type="entry name" value="Aminotrans_II_pyridoxalP_BS"/>
</dbReference>
<dbReference type="InterPro" id="IPR015424">
    <property type="entry name" value="PyrdxlP-dep_Trfase"/>
</dbReference>
<dbReference type="InterPro" id="IPR015421">
    <property type="entry name" value="PyrdxlP-dep_Trfase_major"/>
</dbReference>
<comment type="caution">
    <text evidence="8">The sequence shown here is derived from an EMBL/GenBank/DDBJ whole genome shotgun (WGS) entry which is preliminary data.</text>
</comment>
<dbReference type="GO" id="GO:0005737">
    <property type="term" value="C:cytoplasm"/>
    <property type="evidence" value="ECO:0007669"/>
    <property type="project" value="UniProtKB-ARBA"/>
</dbReference>
<dbReference type="FunFam" id="3.40.640.10:FF:000006">
    <property type="entry name" value="5-aminolevulinate synthase, mitochondrial"/>
    <property type="match status" value="1"/>
</dbReference>
<feature type="binding site" evidence="6">
    <location>
        <position position="365"/>
    </location>
    <ligand>
        <name>substrate</name>
    </ligand>
</feature>
<dbReference type="Proteomes" id="UP000178820">
    <property type="component" value="Unassembled WGS sequence"/>
</dbReference>
<dbReference type="InterPro" id="IPR011282">
    <property type="entry name" value="2am3keto_CoA_ligase"/>
</dbReference>
<feature type="modified residue" description="N6-(pyridoxal phosphate)lysine" evidence="6">
    <location>
        <position position="241"/>
    </location>
</feature>
<dbReference type="EMBL" id="MHOT01000008">
    <property type="protein sequence ID" value="OGZ69591.1"/>
    <property type="molecule type" value="Genomic_DNA"/>
</dbReference>
<dbReference type="InterPro" id="IPR050087">
    <property type="entry name" value="AON_synthase_class-II"/>
</dbReference>
<feature type="domain" description="Aminotransferase class I/classII large" evidence="7">
    <location>
        <begin position="43"/>
        <end position="384"/>
    </location>
</feature>
<evidence type="ECO:0000256" key="4">
    <source>
        <dbReference type="ARBA" id="ARBA00022898"/>
    </source>
</evidence>
<gene>
    <name evidence="6" type="primary">kbl</name>
    <name evidence="8" type="ORF">A3D44_03380</name>
</gene>
<dbReference type="PROSITE" id="PS00599">
    <property type="entry name" value="AA_TRANSFER_CLASS_2"/>
    <property type="match status" value="1"/>
</dbReference>
<dbReference type="NCBIfam" id="TIGR01822">
    <property type="entry name" value="2am3keto_CoA"/>
    <property type="match status" value="1"/>
</dbReference>
<name>A0A1G2I529_9BACT</name>
<comment type="function">
    <text evidence="6">Catalyzes the cleavage of 2-amino-3-ketobutyrate to glycine and acetyl-CoA.</text>
</comment>
<dbReference type="InterPro" id="IPR004839">
    <property type="entry name" value="Aminotransferase_I/II_large"/>
</dbReference>
<dbReference type="Gene3D" id="3.90.1150.10">
    <property type="entry name" value="Aspartate Aminotransferase, domain 1"/>
    <property type="match status" value="1"/>
</dbReference>
<evidence type="ECO:0000313" key="9">
    <source>
        <dbReference type="Proteomes" id="UP000178820"/>
    </source>
</evidence>
<protein>
    <recommendedName>
        <fullName evidence="6">2-amino-3-ketobutyrate coenzyme A ligase</fullName>
        <shortName evidence="6">AKB ligase</shortName>
        <ecNumber evidence="6">2.3.1.29</ecNumber>
    </recommendedName>
    <alternativeName>
        <fullName evidence="6">Glycine acetyltransferase</fullName>
    </alternativeName>
</protein>
<dbReference type="Pfam" id="PF00155">
    <property type="entry name" value="Aminotran_1_2"/>
    <property type="match status" value="1"/>
</dbReference>
<dbReference type="GO" id="GO:0008890">
    <property type="term" value="F:glycine C-acetyltransferase activity"/>
    <property type="evidence" value="ECO:0007669"/>
    <property type="project" value="UniProtKB-UniRule"/>
</dbReference>
<dbReference type="HAMAP" id="MF_00985">
    <property type="entry name" value="2am3keto_CoA_ligase"/>
    <property type="match status" value="1"/>
</dbReference>
<feature type="binding site" description="in other chain" evidence="6">
    <location>
        <begin position="207"/>
        <end position="210"/>
    </location>
    <ligand>
        <name>pyridoxal 5'-phosphate</name>
        <dbReference type="ChEBI" id="CHEBI:597326"/>
        <note>ligand shared between dimeric partners</note>
    </ligand>
</feature>
<feature type="binding site" description="in other chain" evidence="6">
    <location>
        <begin position="110"/>
        <end position="111"/>
    </location>
    <ligand>
        <name>pyridoxal 5'-phosphate</name>
        <dbReference type="ChEBI" id="CHEBI:597326"/>
        <note>ligand shared between dimeric partners</note>
    </ligand>
</feature>
<evidence type="ECO:0000256" key="2">
    <source>
        <dbReference type="ARBA" id="ARBA00010008"/>
    </source>
</evidence>
<comment type="cofactor">
    <cofactor evidence="6">
        <name>pyridoxal 5'-phosphate</name>
        <dbReference type="ChEBI" id="CHEBI:597326"/>
    </cofactor>
    <text evidence="6">Binds 1 pyridoxal phosphate per subunit.</text>
</comment>